<proteinExistence type="inferred from homology"/>
<comment type="caution">
    <text evidence="15">The sequence shown here is derived from an EMBL/GenBank/DDBJ whole genome shotgun (WGS) entry which is preliminary data.</text>
</comment>
<keyword evidence="5 13" id="KW-0436">Ligase</keyword>
<evidence type="ECO:0000256" key="13">
    <source>
        <dbReference type="HAMAP-Rule" id="MF_00281"/>
    </source>
</evidence>
<evidence type="ECO:0000313" key="16">
    <source>
        <dbReference type="Proteomes" id="UP000488506"/>
    </source>
</evidence>
<dbReference type="Pfam" id="PF01409">
    <property type="entry name" value="tRNA-synt_2d"/>
    <property type="match status" value="1"/>
</dbReference>
<dbReference type="GO" id="GO:0004826">
    <property type="term" value="F:phenylalanine-tRNA ligase activity"/>
    <property type="evidence" value="ECO:0007669"/>
    <property type="project" value="UniProtKB-UniRule"/>
</dbReference>
<dbReference type="InterPro" id="IPR010978">
    <property type="entry name" value="tRNA-bd_arm"/>
</dbReference>
<dbReference type="GO" id="GO:0000287">
    <property type="term" value="F:magnesium ion binding"/>
    <property type="evidence" value="ECO:0007669"/>
    <property type="project" value="UniProtKB-UniRule"/>
</dbReference>
<evidence type="ECO:0000256" key="8">
    <source>
        <dbReference type="ARBA" id="ARBA00022840"/>
    </source>
</evidence>
<sequence length="338" mass="38786">MVERIRAIENEALENITNAKSLSDIDDAQIRYLGKKGLLTELMRNLKILPEEERRNFGKALNETKIKIEGLIASRKAQFSAQLTQNKINSEVLDITLPGKFIKRGKLHPITQVMDEMIGIFIRMGFSIAEGPDIETEYYNFEALNIPKYHPSRDMWSTLWINNELLLRTHTSPVQIRVMEKQKPPLAIIAPGRVYRRDSDVTHSPVFHQLEGLLVDKKITFGDLKGTLSYFLRQVFGKEKKVRFRPSYFPFTEPSAEVDVECVLCNGAGCRLCKNTGWLEILGSGMVDPNVFKFVGYNSEKFSGYAFGMGIERIAMLKFGIDDIRLFFENDLRFLEQF</sequence>
<evidence type="ECO:0000256" key="4">
    <source>
        <dbReference type="ARBA" id="ARBA00022490"/>
    </source>
</evidence>
<dbReference type="InterPro" id="IPR004529">
    <property type="entry name" value="Phe-tRNA-synth_IIc_asu"/>
</dbReference>
<dbReference type="InterPro" id="IPR002319">
    <property type="entry name" value="Phenylalanyl-tRNA_Synthase"/>
</dbReference>
<accession>A0A833L2K6</accession>
<gene>
    <name evidence="13" type="primary">pheS</name>
    <name evidence="15" type="ORF">FD145_129</name>
</gene>
<dbReference type="GO" id="GO:0005524">
    <property type="term" value="F:ATP binding"/>
    <property type="evidence" value="ECO:0007669"/>
    <property type="project" value="UniProtKB-UniRule"/>
</dbReference>
<dbReference type="FunFam" id="3.30.930.10:FF:000003">
    <property type="entry name" value="Phenylalanine--tRNA ligase alpha subunit"/>
    <property type="match status" value="1"/>
</dbReference>
<dbReference type="InterPro" id="IPR004188">
    <property type="entry name" value="Phe-tRNA_ligase_II_N"/>
</dbReference>
<comment type="cofactor">
    <cofactor evidence="13">
        <name>Mg(2+)</name>
        <dbReference type="ChEBI" id="CHEBI:18420"/>
    </cofactor>
    <text evidence="13">Binds 2 magnesium ions per tetramer.</text>
</comment>
<keyword evidence="4 13" id="KW-0963">Cytoplasm</keyword>
<keyword evidence="11 13" id="KW-0030">Aminoacyl-tRNA synthetase</keyword>
<evidence type="ECO:0000256" key="3">
    <source>
        <dbReference type="ARBA" id="ARBA00011209"/>
    </source>
</evidence>
<feature type="domain" description="Aminoacyl-transfer RNA synthetases class-II family profile" evidence="14">
    <location>
        <begin position="123"/>
        <end position="317"/>
    </location>
</feature>
<dbReference type="NCBIfam" id="TIGR00468">
    <property type="entry name" value="pheS"/>
    <property type="match status" value="1"/>
</dbReference>
<comment type="catalytic activity">
    <reaction evidence="12 13">
        <text>tRNA(Phe) + L-phenylalanine + ATP = L-phenylalanyl-tRNA(Phe) + AMP + diphosphate + H(+)</text>
        <dbReference type="Rhea" id="RHEA:19413"/>
        <dbReference type="Rhea" id="RHEA-COMP:9668"/>
        <dbReference type="Rhea" id="RHEA-COMP:9699"/>
        <dbReference type="ChEBI" id="CHEBI:15378"/>
        <dbReference type="ChEBI" id="CHEBI:30616"/>
        <dbReference type="ChEBI" id="CHEBI:33019"/>
        <dbReference type="ChEBI" id="CHEBI:58095"/>
        <dbReference type="ChEBI" id="CHEBI:78442"/>
        <dbReference type="ChEBI" id="CHEBI:78531"/>
        <dbReference type="ChEBI" id="CHEBI:456215"/>
        <dbReference type="EC" id="6.1.1.20"/>
    </reaction>
</comment>
<reference evidence="15 16" key="1">
    <citation type="submission" date="2019-12" db="EMBL/GenBank/DDBJ databases">
        <authorList>
            <person name="Wolfe R."/>
            <person name="Danczak R."/>
            <person name="Wilkins M."/>
        </authorList>
    </citation>
    <scope>NUCLEOTIDE SEQUENCE [LARGE SCALE GENOMIC DNA]</scope>
    <source>
        <strain evidence="15">X2_MaxBin.013</strain>
    </source>
</reference>
<evidence type="ECO:0000259" key="14">
    <source>
        <dbReference type="PROSITE" id="PS50862"/>
    </source>
</evidence>
<evidence type="ECO:0000256" key="9">
    <source>
        <dbReference type="ARBA" id="ARBA00022842"/>
    </source>
</evidence>
<dbReference type="PANTHER" id="PTHR11538:SF41">
    <property type="entry name" value="PHENYLALANINE--TRNA LIGASE, MITOCHONDRIAL"/>
    <property type="match status" value="1"/>
</dbReference>
<dbReference type="HAMAP" id="MF_00281">
    <property type="entry name" value="Phe_tRNA_synth_alpha1"/>
    <property type="match status" value="1"/>
</dbReference>
<dbReference type="CDD" id="cd00496">
    <property type="entry name" value="PheRS_alpha_core"/>
    <property type="match status" value="1"/>
</dbReference>
<dbReference type="GO" id="GO:0000049">
    <property type="term" value="F:tRNA binding"/>
    <property type="evidence" value="ECO:0007669"/>
    <property type="project" value="InterPro"/>
</dbReference>
<dbReference type="Proteomes" id="UP000488506">
    <property type="component" value="Unassembled WGS sequence"/>
</dbReference>
<evidence type="ECO:0000256" key="12">
    <source>
        <dbReference type="ARBA" id="ARBA00049255"/>
    </source>
</evidence>
<comment type="subcellular location">
    <subcellularLocation>
        <location evidence="1 13">Cytoplasm</location>
    </subcellularLocation>
</comment>
<dbReference type="AlphaFoldDB" id="A0A833L2K6"/>
<evidence type="ECO:0000256" key="7">
    <source>
        <dbReference type="ARBA" id="ARBA00022741"/>
    </source>
</evidence>
<dbReference type="PROSITE" id="PS50862">
    <property type="entry name" value="AA_TRNA_LIGASE_II"/>
    <property type="match status" value="1"/>
</dbReference>
<dbReference type="InterPro" id="IPR022911">
    <property type="entry name" value="Phe_tRNA_ligase_alpha1_bac"/>
</dbReference>
<dbReference type="EMBL" id="WPAF01000001">
    <property type="protein sequence ID" value="KAF0135303.1"/>
    <property type="molecule type" value="Genomic_DNA"/>
</dbReference>
<keyword evidence="9 13" id="KW-0460">Magnesium</keyword>
<keyword evidence="7 13" id="KW-0547">Nucleotide-binding</keyword>
<dbReference type="InterPro" id="IPR045864">
    <property type="entry name" value="aa-tRNA-synth_II/BPL/LPL"/>
</dbReference>
<dbReference type="Gene3D" id="3.30.930.10">
    <property type="entry name" value="Bira Bifunctional Protein, Domain 2"/>
    <property type="match status" value="1"/>
</dbReference>
<keyword evidence="6 13" id="KW-0479">Metal-binding</keyword>
<evidence type="ECO:0000256" key="6">
    <source>
        <dbReference type="ARBA" id="ARBA00022723"/>
    </source>
</evidence>
<dbReference type="PANTHER" id="PTHR11538">
    <property type="entry name" value="PHENYLALANYL-TRNA SYNTHETASE"/>
    <property type="match status" value="1"/>
</dbReference>
<comment type="similarity">
    <text evidence="2 13">Belongs to the class-II aminoacyl-tRNA synthetase family. Phe-tRNA synthetase alpha subunit type 1 subfamily.</text>
</comment>
<dbReference type="EC" id="6.1.1.20" evidence="13"/>
<evidence type="ECO:0000256" key="1">
    <source>
        <dbReference type="ARBA" id="ARBA00004496"/>
    </source>
</evidence>
<name>A0A833L2K6_UNCSA</name>
<comment type="subunit">
    <text evidence="3 13">Tetramer of two alpha and two beta subunits.</text>
</comment>
<dbReference type="GO" id="GO:0006432">
    <property type="term" value="P:phenylalanyl-tRNA aminoacylation"/>
    <property type="evidence" value="ECO:0007669"/>
    <property type="project" value="UniProtKB-UniRule"/>
</dbReference>
<evidence type="ECO:0000256" key="11">
    <source>
        <dbReference type="ARBA" id="ARBA00023146"/>
    </source>
</evidence>
<dbReference type="GO" id="GO:0005737">
    <property type="term" value="C:cytoplasm"/>
    <property type="evidence" value="ECO:0007669"/>
    <property type="project" value="UniProtKB-SubCell"/>
</dbReference>
<evidence type="ECO:0000313" key="15">
    <source>
        <dbReference type="EMBL" id="KAF0135303.1"/>
    </source>
</evidence>
<keyword evidence="10 13" id="KW-0648">Protein biosynthesis</keyword>
<dbReference type="Pfam" id="PF02912">
    <property type="entry name" value="Phe_tRNA-synt_N"/>
    <property type="match status" value="1"/>
</dbReference>
<keyword evidence="8 13" id="KW-0067">ATP-binding</keyword>
<evidence type="ECO:0000256" key="2">
    <source>
        <dbReference type="ARBA" id="ARBA00010207"/>
    </source>
</evidence>
<evidence type="ECO:0000256" key="10">
    <source>
        <dbReference type="ARBA" id="ARBA00022917"/>
    </source>
</evidence>
<feature type="binding site" evidence="13">
    <location>
        <position position="253"/>
    </location>
    <ligand>
        <name>Mg(2+)</name>
        <dbReference type="ChEBI" id="CHEBI:18420"/>
        <note>shared with beta subunit</note>
    </ligand>
</feature>
<dbReference type="SUPFAM" id="SSF55681">
    <property type="entry name" value="Class II aaRS and biotin synthetases"/>
    <property type="match status" value="1"/>
</dbReference>
<evidence type="ECO:0000256" key="5">
    <source>
        <dbReference type="ARBA" id="ARBA00022598"/>
    </source>
</evidence>
<protein>
    <recommendedName>
        <fullName evidence="13">Phenylalanine--tRNA ligase alpha subunit</fullName>
        <ecNumber evidence="13">6.1.1.20</ecNumber>
    </recommendedName>
    <alternativeName>
        <fullName evidence="13">Phenylalanyl-tRNA synthetase alpha subunit</fullName>
        <shortName evidence="13">PheRS</shortName>
    </alternativeName>
</protein>
<organism evidence="15 16">
    <name type="scientific">Candidatus Saganbacteria bacterium</name>
    <dbReference type="NCBI Taxonomy" id="2575572"/>
    <lineage>
        <taxon>Bacteria</taxon>
        <taxon>Bacillati</taxon>
        <taxon>Saganbacteria</taxon>
    </lineage>
</organism>
<dbReference type="InterPro" id="IPR006195">
    <property type="entry name" value="aa-tRNA-synth_II"/>
</dbReference>
<dbReference type="SUPFAM" id="SSF46589">
    <property type="entry name" value="tRNA-binding arm"/>
    <property type="match status" value="1"/>
</dbReference>